<feature type="transmembrane region" description="Helical" evidence="1">
    <location>
        <begin position="12"/>
        <end position="33"/>
    </location>
</feature>
<name>A0A7Z7LCE2_9BACT</name>
<dbReference type="AlphaFoldDB" id="A0A7Z7LCE2"/>
<dbReference type="EMBL" id="LS974202">
    <property type="protein sequence ID" value="SSC11478.1"/>
    <property type="molecule type" value="Genomic_DNA"/>
</dbReference>
<sequence>MEIPKKGGRDDLLSRVTALFLTVVTLAFSKFVLNDPILDYLNCCRFVHWIRCKNTDKITEGALGDVPYSLSRLCTFLSGWFSGLHITL</sequence>
<organism evidence="2 3">
    <name type="scientific">Mesotoga infera</name>
    <dbReference type="NCBI Taxonomy" id="1236046"/>
    <lineage>
        <taxon>Bacteria</taxon>
        <taxon>Thermotogati</taxon>
        <taxon>Thermotogota</taxon>
        <taxon>Thermotogae</taxon>
        <taxon>Kosmotogales</taxon>
        <taxon>Kosmotogaceae</taxon>
        <taxon>Mesotoga</taxon>
    </lineage>
</organism>
<keyword evidence="1" id="KW-1133">Transmembrane helix</keyword>
<evidence type="ECO:0000313" key="2">
    <source>
        <dbReference type="EMBL" id="SSC11478.1"/>
    </source>
</evidence>
<dbReference type="Proteomes" id="UP000250796">
    <property type="component" value="Chromosome MESINF"/>
</dbReference>
<dbReference type="KEGG" id="minf:MESINF_0029"/>
<evidence type="ECO:0000256" key="1">
    <source>
        <dbReference type="SAM" id="Phobius"/>
    </source>
</evidence>
<keyword evidence="1" id="KW-0472">Membrane</keyword>
<protein>
    <submittedName>
        <fullName evidence="2">Uncharacterized protein</fullName>
    </submittedName>
</protein>
<keyword evidence="3" id="KW-1185">Reference proteome</keyword>
<proteinExistence type="predicted"/>
<evidence type="ECO:0000313" key="3">
    <source>
        <dbReference type="Proteomes" id="UP000250796"/>
    </source>
</evidence>
<gene>
    <name evidence="2" type="ORF">MESINF_0029</name>
</gene>
<keyword evidence="1" id="KW-0812">Transmembrane</keyword>
<reference evidence="2 3" key="1">
    <citation type="submission" date="2017-01" db="EMBL/GenBank/DDBJ databases">
        <authorList>
            <person name="Erauso G."/>
        </authorList>
    </citation>
    <scope>NUCLEOTIDE SEQUENCE [LARGE SCALE GENOMIC DNA]</scope>
    <source>
        <strain evidence="2">MESINF1</strain>
    </source>
</reference>
<accession>A0A7Z7LCE2</accession>